<evidence type="ECO:0000313" key="23">
    <source>
        <dbReference type="Proteomes" id="UP000306102"/>
    </source>
</evidence>
<dbReference type="EMBL" id="SDRB02008369">
    <property type="protein sequence ID" value="THG09613.1"/>
    <property type="molecule type" value="Genomic_DNA"/>
</dbReference>
<evidence type="ECO:0000256" key="3">
    <source>
        <dbReference type="ARBA" id="ARBA00022475"/>
    </source>
</evidence>
<evidence type="ECO:0000256" key="5">
    <source>
        <dbReference type="ARBA" id="ARBA00022679"/>
    </source>
</evidence>
<evidence type="ECO:0000256" key="12">
    <source>
        <dbReference type="ARBA" id="ARBA00023136"/>
    </source>
</evidence>
<keyword evidence="7 20" id="KW-0732">Signal</keyword>
<dbReference type="GO" id="GO:0005524">
    <property type="term" value="F:ATP binding"/>
    <property type="evidence" value="ECO:0007669"/>
    <property type="project" value="UniProtKB-UniRule"/>
</dbReference>
<dbReference type="InterPro" id="IPR001245">
    <property type="entry name" value="Ser-Thr/Tyr_kinase_cat_dom"/>
</dbReference>
<dbReference type="Pfam" id="PF07714">
    <property type="entry name" value="PK_Tyr_Ser-Thr"/>
    <property type="match status" value="1"/>
</dbReference>
<evidence type="ECO:0000256" key="18">
    <source>
        <dbReference type="SAM" id="MobiDB-lite"/>
    </source>
</evidence>
<keyword evidence="13" id="KW-0325">Glycoprotein</keyword>
<dbReference type="Gene3D" id="1.10.510.10">
    <property type="entry name" value="Transferase(Phosphotransferase) domain 1"/>
    <property type="match status" value="1"/>
</dbReference>
<keyword evidence="5" id="KW-0808">Transferase</keyword>
<dbReference type="InterPro" id="IPR024788">
    <property type="entry name" value="Malectin-like_Carb-bd_dom"/>
</dbReference>
<keyword evidence="10 17" id="KW-0067">ATP-binding</keyword>
<dbReference type="Gene3D" id="3.30.200.20">
    <property type="entry name" value="Phosphorylase Kinase, domain 1"/>
    <property type="match status" value="1"/>
</dbReference>
<evidence type="ECO:0000256" key="4">
    <source>
        <dbReference type="ARBA" id="ARBA00022527"/>
    </source>
</evidence>
<dbReference type="AlphaFoldDB" id="A0A4S4E1C4"/>
<evidence type="ECO:0000256" key="2">
    <source>
        <dbReference type="ARBA" id="ARBA00012513"/>
    </source>
</evidence>
<feature type="domain" description="Protein kinase" evidence="21">
    <location>
        <begin position="526"/>
        <end position="799"/>
    </location>
</feature>
<comment type="catalytic activity">
    <reaction evidence="15">
        <text>L-threonyl-[protein] + ATP = O-phospho-L-threonyl-[protein] + ADP + H(+)</text>
        <dbReference type="Rhea" id="RHEA:46608"/>
        <dbReference type="Rhea" id="RHEA-COMP:11060"/>
        <dbReference type="Rhea" id="RHEA-COMP:11605"/>
        <dbReference type="ChEBI" id="CHEBI:15378"/>
        <dbReference type="ChEBI" id="CHEBI:30013"/>
        <dbReference type="ChEBI" id="CHEBI:30616"/>
        <dbReference type="ChEBI" id="CHEBI:61977"/>
        <dbReference type="ChEBI" id="CHEBI:456216"/>
        <dbReference type="EC" id="2.7.11.1"/>
    </reaction>
</comment>
<protein>
    <recommendedName>
        <fullName evidence="2">non-specific serine/threonine protein kinase</fullName>
        <ecNumber evidence="2">2.7.11.1</ecNumber>
    </recommendedName>
</protein>
<evidence type="ECO:0000256" key="16">
    <source>
        <dbReference type="ARBA" id="ARBA00048679"/>
    </source>
</evidence>
<dbReference type="InterPro" id="IPR000719">
    <property type="entry name" value="Prot_kinase_dom"/>
</dbReference>
<evidence type="ECO:0000256" key="10">
    <source>
        <dbReference type="ARBA" id="ARBA00022840"/>
    </source>
</evidence>
<dbReference type="PROSITE" id="PS00107">
    <property type="entry name" value="PROTEIN_KINASE_ATP"/>
    <property type="match status" value="1"/>
</dbReference>
<sequence length="854" mass="94720">MIFNTHILFFLFSFSFVSNILHSSSKTSKSNSDSFVLACGGSSDATDANGRNWAPDSKFLASPSNSMTASAQSQDPSLPSSIPYMTARIFTSSATYKFSLSSKNRHWVRLHFYPSSYTDFSAAESYFSLTANEFILLRNFSALITAQALTQAYIIKEFSLTPIQSGSLNLTFTPSSTHKGSLAFVNGIEVISMPEIFQQATMVGFSDQSLETEYSVFQTMFRLNVGGQFIPEANDSGLTRTWYDDSPYLFGAAFGVSSEADKNVSIKYPSREAEYIAPVDVYKTARTMGPNPKINVNFNLTWVFQIDANFTYLVRLHFCEYQLSKANQRVFDIFINNQTAQQSADVMAWADSKKGVPVYKDFVMYVKDDGNGDGELWVALHPSVSMKPEYYDAILNGLEVFKVNDTRGNLAGPNPKPSWLQQKAISDQQSRSFGPSQSNKRARVIGGVVGGLGSFVLIVGVLVFLNRRKCKTGTRNTNTASWLPLYGSSRSSGTTKSSGSSRFSTLDGGFCRHFSLGEIKSATKNFDESQVIGVGGFGKVYEGVVDGGTKVAIKRSNPSSEQGVHEFQTEIDLLSKLRHRHLVSLIGACKENDEMILVYDYMANGTLREHLYKTNKPPLSWKQRLEICIGAARGIHYLHTGAKYTIIHRDVKTTNILLDEKWVAKVSDFGLSKTGPTLNQTHVSTVVKGSFGYLDPEYFRRQQLTDKSDVYSFGVVLFEVLCGRAALNPSLSKEQVSLADWARNNFRKGTMDSIIDQHIKGEISLECSKKFSETAMKCLSDQGIDRPSMGAVLWNLEFALQLQDNPDGPNVMAEQKANDAFVVHTTLFNIEEEAEETDDSSNVIFSQIVNPQGR</sequence>
<dbReference type="EC" id="2.7.11.1" evidence="2"/>
<dbReference type="Gene3D" id="2.60.120.430">
    <property type="entry name" value="Galactose-binding lectin"/>
    <property type="match status" value="2"/>
</dbReference>
<evidence type="ECO:0000256" key="19">
    <source>
        <dbReference type="SAM" id="Phobius"/>
    </source>
</evidence>
<evidence type="ECO:0000256" key="14">
    <source>
        <dbReference type="ARBA" id="ARBA00023279"/>
    </source>
</evidence>
<dbReference type="InterPro" id="IPR011009">
    <property type="entry name" value="Kinase-like_dom_sf"/>
</dbReference>
<evidence type="ECO:0000256" key="6">
    <source>
        <dbReference type="ARBA" id="ARBA00022692"/>
    </source>
</evidence>
<dbReference type="InterPro" id="IPR008271">
    <property type="entry name" value="Ser/Thr_kinase_AS"/>
</dbReference>
<keyword evidence="23" id="KW-1185">Reference proteome</keyword>
<dbReference type="InterPro" id="IPR045272">
    <property type="entry name" value="ANXUR1/2-like"/>
</dbReference>
<evidence type="ECO:0000256" key="15">
    <source>
        <dbReference type="ARBA" id="ARBA00047899"/>
    </source>
</evidence>
<keyword evidence="4" id="KW-0723">Serine/threonine-protein kinase</keyword>
<keyword evidence="3" id="KW-1003">Cell membrane</keyword>
<feature type="transmembrane region" description="Helical" evidence="19">
    <location>
        <begin position="444"/>
        <end position="465"/>
    </location>
</feature>
<dbReference type="PROSITE" id="PS50011">
    <property type="entry name" value="PROTEIN_KINASE_DOM"/>
    <property type="match status" value="1"/>
</dbReference>
<comment type="subcellular location">
    <subcellularLocation>
        <location evidence="1">Cell membrane</location>
        <topology evidence="1">Single-pass type I membrane protein</topology>
    </subcellularLocation>
</comment>
<dbReference type="FunFam" id="2.60.120.430:FF:000003">
    <property type="entry name" value="FERONIA receptor-like kinase"/>
    <property type="match status" value="1"/>
</dbReference>
<dbReference type="FunFam" id="2.60.120.430:FF:000007">
    <property type="entry name" value="FERONIA receptor-like kinase"/>
    <property type="match status" value="1"/>
</dbReference>
<dbReference type="STRING" id="542762.A0A4S4E1C4"/>
<name>A0A4S4E1C4_CAMSN</name>
<evidence type="ECO:0000256" key="9">
    <source>
        <dbReference type="ARBA" id="ARBA00022777"/>
    </source>
</evidence>
<comment type="caution">
    <text evidence="22">The sequence shown here is derived from an EMBL/GenBank/DDBJ whole genome shotgun (WGS) entry which is preliminary data.</text>
</comment>
<keyword evidence="12 19" id="KW-0472">Membrane</keyword>
<dbReference type="GO" id="GO:0005886">
    <property type="term" value="C:plasma membrane"/>
    <property type="evidence" value="ECO:0007669"/>
    <property type="project" value="UniProtKB-SubCell"/>
</dbReference>
<evidence type="ECO:0000256" key="7">
    <source>
        <dbReference type="ARBA" id="ARBA00022729"/>
    </source>
</evidence>
<dbReference type="GO" id="GO:0004674">
    <property type="term" value="F:protein serine/threonine kinase activity"/>
    <property type="evidence" value="ECO:0007669"/>
    <property type="project" value="UniProtKB-KW"/>
</dbReference>
<keyword evidence="9" id="KW-0418">Kinase</keyword>
<keyword evidence="8 17" id="KW-0547">Nucleotide-binding</keyword>
<evidence type="ECO:0000256" key="17">
    <source>
        <dbReference type="PROSITE-ProRule" id="PRU10141"/>
    </source>
</evidence>
<evidence type="ECO:0000256" key="20">
    <source>
        <dbReference type="SAM" id="SignalP"/>
    </source>
</evidence>
<evidence type="ECO:0000259" key="21">
    <source>
        <dbReference type="PROSITE" id="PS50011"/>
    </source>
</evidence>
<reference evidence="22 23" key="1">
    <citation type="journal article" date="2018" name="Proc. Natl. Acad. Sci. U.S.A.">
        <title>Draft genome sequence of Camellia sinensis var. sinensis provides insights into the evolution of the tea genome and tea quality.</title>
        <authorList>
            <person name="Wei C."/>
            <person name="Yang H."/>
            <person name="Wang S."/>
            <person name="Zhao J."/>
            <person name="Liu C."/>
            <person name="Gao L."/>
            <person name="Xia E."/>
            <person name="Lu Y."/>
            <person name="Tai Y."/>
            <person name="She G."/>
            <person name="Sun J."/>
            <person name="Cao H."/>
            <person name="Tong W."/>
            <person name="Gao Q."/>
            <person name="Li Y."/>
            <person name="Deng W."/>
            <person name="Jiang X."/>
            <person name="Wang W."/>
            <person name="Chen Q."/>
            <person name="Zhang S."/>
            <person name="Li H."/>
            <person name="Wu J."/>
            <person name="Wang P."/>
            <person name="Li P."/>
            <person name="Shi C."/>
            <person name="Zheng F."/>
            <person name="Jian J."/>
            <person name="Huang B."/>
            <person name="Shan D."/>
            <person name="Shi M."/>
            <person name="Fang C."/>
            <person name="Yue Y."/>
            <person name="Li F."/>
            <person name="Li D."/>
            <person name="Wei S."/>
            <person name="Han B."/>
            <person name="Jiang C."/>
            <person name="Yin Y."/>
            <person name="Xia T."/>
            <person name="Zhang Z."/>
            <person name="Bennetzen J.L."/>
            <person name="Zhao S."/>
            <person name="Wan X."/>
        </authorList>
    </citation>
    <scope>NUCLEOTIDE SEQUENCE [LARGE SCALE GENOMIC DNA]</scope>
    <source>
        <strain evidence="23">cv. Shuchazao</strain>
        <tissue evidence="22">Leaf</tissue>
    </source>
</reference>
<feature type="signal peptide" evidence="20">
    <location>
        <begin position="1"/>
        <end position="19"/>
    </location>
</feature>
<dbReference type="Pfam" id="PF12819">
    <property type="entry name" value="Malectin_like"/>
    <property type="match status" value="1"/>
</dbReference>
<dbReference type="FunFam" id="1.10.510.10:FF:000058">
    <property type="entry name" value="Receptor-like protein kinase FERONIA"/>
    <property type="match status" value="1"/>
</dbReference>
<organism evidence="22 23">
    <name type="scientific">Camellia sinensis var. sinensis</name>
    <name type="common">China tea</name>
    <dbReference type="NCBI Taxonomy" id="542762"/>
    <lineage>
        <taxon>Eukaryota</taxon>
        <taxon>Viridiplantae</taxon>
        <taxon>Streptophyta</taxon>
        <taxon>Embryophyta</taxon>
        <taxon>Tracheophyta</taxon>
        <taxon>Spermatophyta</taxon>
        <taxon>Magnoliopsida</taxon>
        <taxon>eudicotyledons</taxon>
        <taxon>Gunneridae</taxon>
        <taxon>Pentapetalae</taxon>
        <taxon>asterids</taxon>
        <taxon>Ericales</taxon>
        <taxon>Theaceae</taxon>
        <taxon>Camellia</taxon>
    </lineage>
</organism>
<feature type="region of interest" description="Disordered" evidence="18">
    <location>
        <begin position="412"/>
        <end position="438"/>
    </location>
</feature>
<dbReference type="GO" id="GO:0004714">
    <property type="term" value="F:transmembrane receptor protein tyrosine kinase activity"/>
    <property type="evidence" value="ECO:0007669"/>
    <property type="project" value="InterPro"/>
</dbReference>
<evidence type="ECO:0000256" key="13">
    <source>
        <dbReference type="ARBA" id="ARBA00023180"/>
    </source>
</evidence>
<gene>
    <name evidence="22" type="ORF">TEA_027935</name>
</gene>
<feature type="compositionally biased region" description="Polar residues" evidence="18">
    <location>
        <begin position="419"/>
        <end position="438"/>
    </location>
</feature>
<evidence type="ECO:0000313" key="22">
    <source>
        <dbReference type="EMBL" id="THG09613.1"/>
    </source>
</evidence>
<dbReference type="SUPFAM" id="SSF56112">
    <property type="entry name" value="Protein kinase-like (PK-like)"/>
    <property type="match status" value="1"/>
</dbReference>
<keyword evidence="6 19" id="KW-0812">Transmembrane</keyword>
<dbReference type="CDD" id="cd14066">
    <property type="entry name" value="STKc_IRAK"/>
    <property type="match status" value="1"/>
</dbReference>
<dbReference type="Proteomes" id="UP000306102">
    <property type="component" value="Unassembled WGS sequence"/>
</dbReference>
<dbReference type="SMART" id="SM00220">
    <property type="entry name" value="S_TKc"/>
    <property type="match status" value="1"/>
</dbReference>
<keyword evidence="11 19" id="KW-1133">Transmembrane helix</keyword>
<dbReference type="PANTHER" id="PTHR34590:SF5">
    <property type="entry name" value="OS04G0586500 PROTEIN"/>
    <property type="match status" value="1"/>
</dbReference>
<dbReference type="PANTHER" id="PTHR34590">
    <property type="entry name" value="OS03G0124300 PROTEIN-RELATED"/>
    <property type="match status" value="1"/>
</dbReference>
<evidence type="ECO:0000256" key="8">
    <source>
        <dbReference type="ARBA" id="ARBA00022741"/>
    </source>
</evidence>
<feature type="binding site" evidence="17">
    <location>
        <position position="554"/>
    </location>
    <ligand>
        <name>ATP</name>
        <dbReference type="ChEBI" id="CHEBI:30616"/>
    </ligand>
</feature>
<accession>A0A4S4E1C4</accession>
<proteinExistence type="predicted"/>
<dbReference type="InterPro" id="IPR017441">
    <property type="entry name" value="Protein_kinase_ATP_BS"/>
</dbReference>
<dbReference type="FunFam" id="3.30.200.20:FF:000039">
    <property type="entry name" value="receptor-like protein kinase FERONIA"/>
    <property type="match status" value="1"/>
</dbReference>
<evidence type="ECO:0000256" key="1">
    <source>
        <dbReference type="ARBA" id="ARBA00004251"/>
    </source>
</evidence>
<comment type="catalytic activity">
    <reaction evidence="16">
        <text>L-seryl-[protein] + ATP = O-phospho-L-seryl-[protein] + ADP + H(+)</text>
        <dbReference type="Rhea" id="RHEA:17989"/>
        <dbReference type="Rhea" id="RHEA-COMP:9863"/>
        <dbReference type="Rhea" id="RHEA-COMP:11604"/>
        <dbReference type="ChEBI" id="CHEBI:15378"/>
        <dbReference type="ChEBI" id="CHEBI:29999"/>
        <dbReference type="ChEBI" id="CHEBI:30616"/>
        <dbReference type="ChEBI" id="CHEBI:83421"/>
        <dbReference type="ChEBI" id="CHEBI:456216"/>
        <dbReference type="EC" id="2.7.11.1"/>
    </reaction>
</comment>
<evidence type="ECO:0000256" key="11">
    <source>
        <dbReference type="ARBA" id="ARBA00022989"/>
    </source>
</evidence>
<feature type="chain" id="PRO_5020742516" description="non-specific serine/threonine protein kinase" evidence="20">
    <location>
        <begin position="20"/>
        <end position="854"/>
    </location>
</feature>
<dbReference type="PROSITE" id="PS00108">
    <property type="entry name" value="PROTEIN_KINASE_ST"/>
    <property type="match status" value="1"/>
</dbReference>
<keyword evidence="14" id="KW-0278">Fertilization</keyword>